<gene>
    <name evidence="2" type="ORF">OE749_01065</name>
</gene>
<dbReference type="RefSeq" id="WP_263710483.1">
    <property type="nucleotide sequence ID" value="NZ_JAOWKX010000001.1"/>
</dbReference>
<dbReference type="Gene3D" id="3.40.50.300">
    <property type="entry name" value="P-loop containing nucleotide triphosphate hydrolases"/>
    <property type="match status" value="1"/>
</dbReference>
<evidence type="ECO:0000313" key="3">
    <source>
        <dbReference type="Proteomes" id="UP001652504"/>
    </source>
</evidence>
<comment type="caution">
    <text evidence="2">The sequence shown here is derived from an EMBL/GenBank/DDBJ whole genome shotgun (WGS) entry which is preliminary data.</text>
</comment>
<dbReference type="Proteomes" id="UP001652504">
    <property type="component" value="Unassembled WGS sequence"/>
</dbReference>
<feature type="domain" description="Sulfotransferase" evidence="1">
    <location>
        <begin position="26"/>
        <end position="231"/>
    </location>
</feature>
<keyword evidence="3" id="KW-1185">Reference proteome</keyword>
<dbReference type="SUPFAM" id="SSF52540">
    <property type="entry name" value="P-loop containing nucleoside triphosphate hydrolases"/>
    <property type="match status" value="1"/>
</dbReference>
<sequence>MLRSLLRPLKHKVRDVYYQCHRVNETPLFVLGNQKSGTSAICWLLANAANKSLTLDITRSIAKPDWQLALRNRELPFDTWVNTYRYEFSKDIIKEPSLSMFNDDLVARFPDANYLYIVRDPRDNIRSILNRVKIAGDSRDKNIADNAVLNAPAWQRILDSDWLTGQPTKTMIESLAHRWCYLNEQYLKHQGQMHLVRYEDFRENKAQTIYALLDELGMPTVKNIDQQVNVQKQPKGDNSLTWNAFFKEENLAMINEITAEHCAKFGYPQS</sequence>
<proteinExistence type="predicted"/>
<dbReference type="Pfam" id="PF00685">
    <property type="entry name" value="Sulfotransfer_1"/>
    <property type="match status" value="1"/>
</dbReference>
<accession>A0ABT3A426</accession>
<reference evidence="2 3" key="1">
    <citation type="submission" date="2022-10" db="EMBL/GenBank/DDBJ databases">
        <title>Aestuariibacter sp. AA17 isolated from Montipora capitata coral fragment.</title>
        <authorList>
            <person name="Emsley S.A."/>
            <person name="Pfannmuller K.M."/>
            <person name="Loughran R.M."/>
            <person name="Shlafstein M."/>
            <person name="Papke E."/>
            <person name="Saw J.H."/>
            <person name="Ushijima B."/>
            <person name="Videau P."/>
        </authorList>
    </citation>
    <scope>NUCLEOTIDE SEQUENCE [LARGE SCALE GENOMIC DNA]</scope>
    <source>
        <strain evidence="2 3">AA17</strain>
    </source>
</reference>
<organism evidence="2 3">
    <name type="scientific">Fluctibacter corallii</name>
    <dbReference type="NCBI Taxonomy" id="2984329"/>
    <lineage>
        <taxon>Bacteria</taxon>
        <taxon>Pseudomonadati</taxon>
        <taxon>Pseudomonadota</taxon>
        <taxon>Gammaproteobacteria</taxon>
        <taxon>Alteromonadales</taxon>
        <taxon>Alteromonadaceae</taxon>
        <taxon>Fluctibacter</taxon>
    </lineage>
</organism>
<protein>
    <submittedName>
        <fullName evidence="2">Sulfotransferase</fullName>
    </submittedName>
</protein>
<dbReference type="InterPro" id="IPR027417">
    <property type="entry name" value="P-loop_NTPase"/>
</dbReference>
<evidence type="ECO:0000259" key="1">
    <source>
        <dbReference type="Pfam" id="PF00685"/>
    </source>
</evidence>
<name>A0ABT3A426_9ALTE</name>
<evidence type="ECO:0000313" key="2">
    <source>
        <dbReference type="EMBL" id="MCV2883284.1"/>
    </source>
</evidence>
<dbReference type="InterPro" id="IPR000863">
    <property type="entry name" value="Sulfotransferase_dom"/>
</dbReference>
<dbReference type="EMBL" id="JAOWKX010000001">
    <property type="protein sequence ID" value="MCV2883284.1"/>
    <property type="molecule type" value="Genomic_DNA"/>
</dbReference>